<dbReference type="GO" id="GO:0008270">
    <property type="term" value="F:zinc ion binding"/>
    <property type="evidence" value="ECO:0007669"/>
    <property type="project" value="UniProtKB-KW"/>
</dbReference>
<dbReference type="GO" id="GO:0000981">
    <property type="term" value="F:DNA-binding transcription factor activity, RNA polymerase II-specific"/>
    <property type="evidence" value="ECO:0007669"/>
    <property type="project" value="TreeGrafter"/>
</dbReference>
<dbReference type="InterPro" id="IPR043563">
    <property type="entry name" value="Sp110/Sp140/Sp140L-like"/>
</dbReference>
<keyword evidence="1" id="KW-0479">Metal-binding</keyword>
<dbReference type="InterPro" id="IPR019786">
    <property type="entry name" value="Zinc_finger_PHD-type_CS"/>
</dbReference>
<feature type="compositionally biased region" description="Basic and acidic residues" evidence="5">
    <location>
        <begin position="308"/>
        <end position="330"/>
    </location>
</feature>
<reference evidence="7" key="1">
    <citation type="journal article" date="2023" name="Science">
        <title>Genome structures resolve the early diversification of teleost fishes.</title>
        <authorList>
            <person name="Parey E."/>
            <person name="Louis A."/>
            <person name="Montfort J."/>
            <person name="Bouchez O."/>
            <person name="Roques C."/>
            <person name="Iampietro C."/>
            <person name="Lluch J."/>
            <person name="Castinel A."/>
            <person name="Donnadieu C."/>
            <person name="Desvignes T."/>
            <person name="Floi Bucao C."/>
            <person name="Jouanno E."/>
            <person name="Wen M."/>
            <person name="Mejri S."/>
            <person name="Dirks R."/>
            <person name="Jansen H."/>
            <person name="Henkel C."/>
            <person name="Chen W.J."/>
            <person name="Zahm M."/>
            <person name="Cabau C."/>
            <person name="Klopp C."/>
            <person name="Thompson A.W."/>
            <person name="Robinson-Rechavi M."/>
            <person name="Braasch I."/>
            <person name="Lecointre G."/>
            <person name="Bobe J."/>
            <person name="Postlethwait J.H."/>
            <person name="Berthelot C."/>
            <person name="Roest Crollius H."/>
            <person name="Guiguen Y."/>
        </authorList>
    </citation>
    <scope>NUCLEOTIDE SEQUENCE</scope>
    <source>
        <strain evidence="7">WJC10195</strain>
    </source>
</reference>
<feature type="region of interest" description="Disordered" evidence="5">
    <location>
        <begin position="272"/>
        <end position="330"/>
    </location>
</feature>
<dbReference type="SMART" id="SM00249">
    <property type="entry name" value="PHD"/>
    <property type="match status" value="1"/>
</dbReference>
<dbReference type="PROSITE" id="PS50016">
    <property type="entry name" value="ZF_PHD_2"/>
    <property type="match status" value="1"/>
</dbReference>
<keyword evidence="2 4" id="KW-0863">Zinc-finger</keyword>
<evidence type="ECO:0000313" key="8">
    <source>
        <dbReference type="Proteomes" id="UP001152622"/>
    </source>
</evidence>
<dbReference type="Proteomes" id="UP001152622">
    <property type="component" value="Chromosome 21"/>
</dbReference>
<keyword evidence="8" id="KW-1185">Reference proteome</keyword>
<gene>
    <name evidence="7" type="ORF">SKAU_G00408010</name>
</gene>
<dbReference type="AlphaFoldDB" id="A0A9Q1ID26"/>
<dbReference type="Pfam" id="PF00628">
    <property type="entry name" value="PHD"/>
    <property type="match status" value="1"/>
</dbReference>
<organism evidence="7 8">
    <name type="scientific">Synaphobranchus kaupii</name>
    <name type="common">Kaup's arrowtooth eel</name>
    <dbReference type="NCBI Taxonomy" id="118154"/>
    <lineage>
        <taxon>Eukaryota</taxon>
        <taxon>Metazoa</taxon>
        <taxon>Chordata</taxon>
        <taxon>Craniata</taxon>
        <taxon>Vertebrata</taxon>
        <taxon>Euteleostomi</taxon>
        <taxon>Actinopterygii</taxon>
        <taxon>Neopterygii</taxon>
        <taxon>Teleostei</taxon>
        <taxon>Anguilliformes</taxon>
        <taxon>Synaphobranchidae</taxon>
        <taxon>Synaphobranchus</taxon>
    </lineage>
</organism>
<feature type="compositionally biased region" description="Polar residues" evidence="5">
    <location>
        <begin position="54"/>
        <end position="76"/>
    </location>
</feature>
<sequence>MRVTSSGVPYRKTTTETRLGTQTLRVFRNQGPWFPESLWCSSPSRSPRPVAPCLSSNSSPAPTNRKFTWSSSQRRTSLCVPTPSRPFRPLPRRRALSSPPLPRSKLCVVCHEAGTLIKCSDCGRGFHHDCHLIPITTSDSDRWQCMVCEDLSDIRVHQSRVSKRNPALDFPDQRKCEHVFLTLISTNYSTLLYRQPELLPHSSRYVDIALIRDRLLQKLSPAYLSPSEFVSDVWLLLSTLSKSSNDAKPVARLQRTFQMALRKAFGTSLHPSLLELPPGKEEEGAKVGTEARGSEEVRQTKKRKRKRKEESAEPLMKKICKDEERGGWME</sequence>
<name>A0A9Q1ID26_SYNKA</name>
<dbReference type="PANTHER" id="PTHR46386">
    <property type="entry name" value="NUCLEAR BODY PROTEIN SP140"/>
    <property type="match status" value="1"/>
</dbReference>
<evidence type="ECO:0000256" key="1">
    <source>
        <dbReference type="ARBA" id="ARBA00022723"/>
    </source>
</evidence>
<dbReference type="InterPro" id="IPR013083">
    <property type="entry name" value="Znf_RING/FYVE/PHD"/>
</dbReference>
<dbReference type="CDD" id="cd15541">
    <property type="entry name" value="PHD_TIF1_like"/>
    <property type="match status" value="1"/>
</dbReference>
<accession>A0A9Q1ID26</accession>
<comment type="caution">
    <text evidence="7">The sequence shown here is derived from an EMBL/GenBank/DDBJ whole genome shotgun (WGS) entry which is preliminary data.</text>
</comment>
<keyword evidence="3" id="KW-0862">Zinc</keyword>
<feature type="domain" description="PHD-type" evidence="6">
    <location>
        <begin position="104"/>
        <end position="151"/>
    </location>
</feature>
<dbReference type="Gene3D" id="3.30.40.10">
    <property type="entry name" value="Zinc/RING finger domain, C3HC4 (zinc finger)"/>
    <property type="match status" value="1"/>
</dbReference>
<dbReference type="InterPro" id="IPR011011">
    <property type="entry name" value="Znf_FYVE_PHD"/>
</dbReference>
<dbReference type="SUPFAM" id="SSF57903">
    <property type="entry name" value="FYVE/PHD zinc finger"/>
    <property type="match status" value="1"/>
</dbReference>
<dbReference type="OrthoDB" id="1870062at2759"/>
<feature type="region of interest" description="Disordered" evidence="5">
    <location>
        <begin position="51"/>
        <end position="95"/>
    </location>
</feature>
<proteinExistence type="predicted"/>
<dbReference type="InterPro" id="IPR001965">
    <property type="entry name" value="Znf_PHD"/>
</dbReference>
<dbReference type="PROSITE" id="PS01359">
    <property type="entry name" value="ZF_PHD_1"/>
    <property type="match status" value="1"/>
</dbReference>
<evidence type="ECO:0000256" key="5">
    <source>
        <dbReference type="SAM" id="MobiDB-lite"/>
    </source>
</evidence>
<evidence type="ECO:0000259" key="6">
    <source>
        <dbReference type="PROSITE" id="PS50016"/>
    </source>
</evidence>
<evidence type="ECO:0000313" key="7">
    <source>
        <dbReference type="EMBL" id="KAJ8335162.1"/>
    </source>
</evidence>
<evidence type="ECO:0000256" key="4">
    <source>
        <dbReference type="PROSITE-ProRule" id="PRU00146"/>
    </source>
</evidence>
<dbReference type="GO" id="GO:0005634">
    <property type="term" value="C:nucleus"/>
    <property type="evidence" value="ECO:0007669"/>
    <property type="project" value="TreeGrafter"/>
</dbReference>
<protein>
    <recommendedName>
        <fullName evidence="6">PHD-type domain-containing protein</fullName>
    </recommendedName>
</protein>
<dbReference type="PANTHER" id="PTHR46386:SF11">
    <property type="entry name" value="AUTOIMMUNE REGULATOR"/>
    <property type="match status" value="1"/>
</dbReference>
<dbReference type="EMBL" id="JAINUF010000021">
    <property type="protein sequence ID" value="KAJ8335162.1"/>
    <property type="molecule type" value="Genomic_DNA"/>
</dbReference>
<dbReference type="InterPro" id="IPR019787">
    <property type="entry name" value="Znf_PHD-finger"/>
</dbReference>
<evidence type="ECO:0000256" key="3">
    <source>
        <dbReference type="ARBA" id="ARBA00022833"/>
    </source>
</evidence>
<evidence type="ECO:0000256" key="2">
    <source>
        <dbReference type="ARBA" id="ARBA00022771"/>
    </source>
</evidence>